<dbReference type="Proteomes" id="UP000317909">
    <property type="component" value="Chromosome"/>
</dbReference>
<dbReference type="NCBIfam" id="TIGR04294">
    <property type="entry name" value="pre_pil_HX9DG"/>
    <property type="match status" value="1"/>
</dbReference>
<dbReference type="PANTHER" id="PTHR30093">
    <property type="entry name" value="GENERAL SECRETION PATHWAY PROTEIN G"/>
    <property type="match status" value="1"/>
</dbReference>
<dbReference type="EMBL" id="CP036339">
    <property type="protein sequence ID" value="QDT75164.1"/>
    <property type="molecule type" value="Genomic_DNA"/>
</dbReference>
<feature type="transmembrane region" description="Helical" evidence="1">
    <location>
        <begin position="20"/>
        <end position="43"/>
    </location>
</feature>
<evidence type="ECO:0000259" key="2">
    <source>
        <dbReference type="Pfam" id="PF07596"/>
    </source>
</evidence>
<name>A0A517U3G2_9BACT</name>
<sequence>MTLLGTLKQRRRAFHPCRQVAGFTLVELLVVIAIIGVLVALLLPAVQAAREAARRAQCQNNLKQMGLAGLNHLDSQKHYPSGGWGDFWMADPNRGYGEKQPGSWQYNMLEYMELGALRRLGVGAAFNSAAFQTASTQLNTTPVPAFTCPSRGRPALTPAGGLASVRNHTTLGTVASSQGVAKSDYAASSGDSKVFAADTPGFNMYQPINYETADTPGRNGGPWTVTNEDSGANRDFYQTGVMYYHSETGANQVEDGTSNVYLAGEKYMAQEAYNGSGPITTGAGLPSWGDNQSIWSGNEWDNHRVAWSLRAWPVSEQEEFQPKQDRAGVAAPLVERAFGSAHAGGFNMVYCDGSVHSIGYDIDPVTHGYLANRLDGNVVATP</sequence>
<dbReference type="PROSITE" id="PS00409">
    <property type="entry name" value="PROKAR_NTER_METHYL"/>
    <property type="match status" value="1"/>
</dbReference>
<evidence type="ECO:0000313" key="3">
    <source>
        <dbReference type="EMBL" id="QDT75164.1"/>
    </source>
</evidence>
<dbReference type="Pfam" id="PF07596">
    <property type="entry name" value="SBP_bac_10"/>
    <property type="match status" value="1"/>
</dbReference>
<dbReference type="PANTHER" id="PTHR30093:SF2">
    <property type="entry name" value="TYPE II SECRETION SYSTEM PROTEIN H"/>
    <property type="match status" value="1"/>
</dbReference>
<dbReference type="InterPro" id="IPR012902">
    <property type="entry name" value="N_methyl_site"/>
</dbReference>
<proteinExistence type="predicted"/>
<evidence type="ECO:0000313" key="4">
    <source>
        <dbReference type="Proteomes" id="UP000317909"/>
    </source>
</evidence>
<keyword evidence="4" id="KW-1185">Reference proteome</keyword>
<dbReference type="AlphaFoldDB" id="A0A517U3G2"/>
<organism evidence="3 4">
    <name type="scientific">Lacipirellula limnantheis</name>
    <dbReference type="NCBI Taxonomy" id="2528024"/>
    <lineage>
        <taxon>Bacteria</taxon>
        <taxon>Pseudomonadati</taxon>
        <taxon>Planctomycetota</taxon>
        <taxon>Planctomycetia</taxon>
        <taxon>Pirellulales</taxon>
        <taxon>Lacipirellulaceae</taxon>
        <taxon>Lacipirellula</taxon>
    </lineage>
</organism>
<dbReference type="RefSeq" id="WP_145434856.1">
    <property type="nucleotide sequence ID" value="NZ_CP036339.1"/>
</dbReference>
<reference evidence="3 4" key="1">
    <citation type="submission" date="2019-02" db="EMBL/GenBank/DDBJ databases">
        <title>Deep-cultivation of Planctomycetes and their phenomic and genomic characterization uncovers novel biology.</title>
        <authorList>
            <person name="Wiegand S."/>
            <person name="Jogler M."/>
            <person name="Boedeker C."/>
            <person name="Pinto D."/>
            <person name="Vollmers J."/>
            <person name="Rivas-Marin E."/>
            <person name="Kohn T."/>
            <person name="Peeters S.H."/>
            <person name="Heuer A."/>
            <person name="Rast P."/>
            <person name="Oberbeckmann S."/>
            <person name="Bunk B."/>
            <person name="Jeske O."/>
            <person name="Meyerdierks A."/>
            <person name="Storesund J.E."/>
            <person name="Kallscheuer N."/>
            <person name="Luecker S."/>
            <person name="Lage O.M."/>
            <person name="Pohl T."/>
            <person name="Merkel B.J."/>
            <person name="Hornburger P."/>
            <person name="Mueller R.-W."/>
            <person name="Bruemmer F."/>
            <person name="Labrenz M."/>
            <person name="Spormann A.M."/>
            <person name="Op den Camp H."/>
            <person name="Overmann J."/>
            <person name="Amann R."/>
            <person name="Jetten M.S.M."/>
            <person name="Mascher T."/>
            <person name="Medema M.H."/>
            <person name="Devos D.P."/>
            <person name="Kaster A.-K."/>
            <person name="Ovreas L."/>
            <person name="Rohde M."/>
            <person name="Galperin M.Y."/>
            <person name="Jogler C."/>
        </authorList>
    </citation>
    <scope>NUCLEOTIDE SEQUENCE [LARGE SCALE GENOMIC DNA]</scope>
    <source>
        <strain evidence="3 4">I41</strain>
    </source>
</reference>
<evidence type="ECO:0000256" key="1">
    <source>
        <dbReference type="SAM" id="Phobius"/>
    </source>
</evidence>
<keyword evidence="1" id="KW-1133">Transmembrane helix</keyword>
<dbReference type="KEGG" id="llh:I41_43730"/>
<accession>A0A517U3G2</accession>
<feature type="domain" description="DUF1559" evidence="2">
    <location>
        <begin position="47"/>
        <end position="364"/>
    </location>
</feature>
<dbReference type="OrthoDB" id="255848at2"/>
<dbReference type="Gene3D" id="3.30.700.10">
    <property type="entry name" value="Glycoprotein, Type 4 Pilin"/>
    <property type="match status" value="1"/>
</dbReference>
<dbReference type="InterPro" id="IPR045584">
    <property type="entry name" value="Pilin-like"/>
</dbReference>
<dbReference type="SUPFAM" id="SSF54523">
    <property type="entry name" value="Pili subunits"/>
    <property type="match status" value="1"/>
</dbReference>
<dbReference type="InterPro" id="IPR011453">
    <property type="entry name" value="DUF1559"/>
</dbReference>
<keyword evidence="1" id="KW-0812">Transmembrane</keyword>
<protein>
    <recommendedName>
        <fullName evidence="2">DUF1559 domain-containing protein</fullName>
    </recommendedName>
</protein>
<dbReference type="NCBIfam" id="TIGR02532">
    <property type="entry name" value="IV_pilin_GFxxxE"/>
    <property type="match status" value="1"/>
</dbReference>
<dbReference type="InterPro" id="IPR027558">
    <property type="entry name" value="Pre_pil_HX9DG_C"/>
</dbReference>
<gene>
    <name evidence="3" type="ORF">I41_43730</name>
</gene>
<dbReference type="Pfam" id="PF07963">
    <property type="entry name" value="N_methyl"/>
    <property type="match status" value="1"/>
</dbReference>
<keyword evidence="1" id="KW-0472">Membrane</keyword>